<organism evidence="2 3">
    <name type="scientific">Phytophthora fragariaefolia</name>
    <dbReference type="NCBI Taxonomy" id="1490495"/>
    <lineage>
        <taxon>Eukaryota</taxon>
        <taxon>Sar</taxon>
        <taxon>Stramenopiles</taxon>
        <taxon>Oomycota</taxon>
        <taxon>Peronosporomycetes</taxon>
        <taxon>Peronosporales</taxon>
        <taxon>Peronosporaceae</taxon>
        <taxon>Phytophthora</taxon>
    </lineage>
</organism>
<comment type="caution">
    <text evidence="2">The sequence shown here is derived from an EMBL/GenBank/DDBJ whole genome shotgun (WGS) entry which is preliminary data.</text>
</comment>
<sequence>MMPICVVNTRYVKRRDSISGDMGTSRPRETATSLGAQAFPGPPDGLRLRQRALPQSYTNVQTRRKSAGISSRPRNDQGHVDARDSEQPYSAGNHSGVAGAVRRVTRHDHEHVDLLIRTATSFKLTALNTTTLLRTTSQHPLLLCPTNL</sequence>
<evidence type="ECO:0000256" key="1">
    <source>
        <dbReference type="SAM" id="MobiDB-lite"/>
    </source>
</evidence>
<evidence type="ECO:0000313" key="3">
    <source>
        <dbReference type="Proteomes" id="UP001165121"/>
    </source>
</evidence>
<proteinExistence type="predicted"/>
<dbReference type="EMBL" id="BSXT01000770">
    <property type="protein sequence ID" value="GMF33889.1"/>
    <property type="molecule type" value="Genomic_DNA"/>
</dbReference>
<accession>A0A9W6X936</accession>
<dbReference type="AlphaFoldDB" id="A0A9W6X936"/>
<keyword evidence="3" id="KW-1185">Reference proteome</keyword>
<protein>
    <submittedName>
        <fullName evidence="2">Unnamed protein product</fullName>
    </submittedName>
</protein>
<gene>
    <name evidence="2" type="ORF">Pfra01_000854500</name>
</gene>
<name>A0A9W6X936_9STRA</name>
<dbReference type="Proteomes" id="UP001165121">
    <property type="component" value="Unassembled WGS sequence"/>
</dbReference>
<reference evidence="2" key="1">
    <citation type="submission" date="2023-04" db="EMBL/GenBank/DDBJ databases">
        <title>Phytophthora fragariaefolia NBRC 109709.</title>
        <authorList>
            <person name="Ichikawa N."/>
            <person name="Sato H."/>
            <person name="Tonouchi N."/>
        </authorList>
    </citation>
    <scope>NUCLEOTIDE SEQUENCE</scope>
    <source>
        <strain evidence="2">NBRC 109709</strain>
    </source>
</reference>
<evidence type="ECO:0000313" key="2">
    <source>
        <dbReference type="EMBL" id="GMF33889.1"/>
    </source>
</evidence>
<feature type="compositionally biased region" description="Basic and acidic residues" evidence="1">
    <location>
        <begin position="73"/>
        <end position="86"/>
    </location>
</feature>
<feature type="region of interest" description="Disordered" evidence="1">
    <location>
        <begin position="17"/>
        <end position="96"/>
    </location>
</feature>